<name>A0ABW0IGN2_9BACT</name>
<dbReference type="RefSeq" id="WP_379848432.1">
    <property type="nucleotide sequence ID" value="NZ_JBHSMA010000007.1"/>
</dbReference>
<organism evidence="2 3">
    <name type="scientific">Larkinella bovis</name>
    <dbReference type="NCBI Taxonomy" id="683041"/>
    <lineage>
        <taxon>Bacteria</taxon>
        <taxon>Pseudomonadati</taxon>
        <taxon>Bacteroidota</taxon>
        <taxon>Cytophagia</taxon>
        <taxon>Cytophagales</taxon>
        <taxon>Spirosomataceae</taxon>
        <taxon>Larkinella</taxon>
    </lineage>
</organism>
<keyword evidence="3" id="KW-1185">Reference proteome</keyword>
<evidence type="ECO:0000313" key="2">
    <source>
        <dbReference type="EMBL" id="MFC5411540.1"/>
    </source>
</evidence>
<dbReference type="Gene3D" id="3.90.25.10">
    <property type="entry name" value="UDP-galactose 4-epimerase, domain 1"/>
    <property type="match status" value="1"/>
</dbReference>
<dbReference type="InterPro" id="IPR036291">
    <property type="entry name" value="NAD(P)-bd_dom_sf"/>
</dbReference>
<dbReference type="SUPFAM" id="SSF51735">
    <property type="entry name" value="NAD(P)-binding Rossmann-fold domains"/>
    <property type="match status" value="1"/>
</dbReference>
<dbReference type="PANTHER" id="PTHR43162:SF1">
    <property type="entry name" value="PRESTALK A DIFFERENTIATION PROTEIN A"/>
    <property type="match status" value="1"/>
</dbReference>
<accession>A0ABW0IGN2</accession>
<reference evidence="3" key="1">
    <citation type="journal article" date="2019" name="Int. J. Syst. Evol. Microbiol.">
        <title>The Global Catalogue of Microorganisms (GCM) 10K type strain sequencing project: providing services to taxonomists for standard genome sequencing and annotation.</title>
        <authorList>
            <consortium name="The Broad Institute Genomics Platform"/>
            <consortium name="The Broad Institute Genome Sequencing Center for Infectious Disease"/>
            <person name="Wu L."/>
            <person name="Ma J."/>
        </authorList>
    </citation>
    <scope>NUCLEOTIDE SEQUENCE [LARGE SCALE GENOMIC DNA]</scope>
    <source>
        <strain evidence="3">CCUG 55250</strain>
    </source>
</reference>
<dbReference type="Proteomes" id="UP001596106">
    <property type="component" value="Unassembled WGS sequence"/>
</dbReference>
<dbReference type="EMBL" id="JBHSMA010000007">
    <property type="protein sequence ID" value="MFC5411540.1"/>
    <property type="molecule type" value="Genomic_DNA"/>
</dbReference>
<dbReference type="PANTHER" id="PTHR43162">
    <property type="match status" value="1"/>
</dbReference>
<sequence length="294" mass="32316">MKTLVIGGTGTVGSQVVQELVRQQQAVRVLVTSAEKAALLPDGVEAAVGNMDEPATLPKAFEGIDQVFLLNRLSQTEVAQGSFAVAAAKRAGVRKIVYQSIHNAYEGFHIPHFRTKISLEKTILWSGLNYVFICPNNFYQNDFWFREGVINYGLYTQPIGGIGLNRVDVRDIAEATVKVLMTTEFDGQRIPLVGPDVLTGPSVARALSQQLGYDVQYAGDDLAAWAAQAKLGLPDWLVDDSVAMYTFFQKQGLKATTPELDLLTRVLGRAPRSYADFVNDYAAVFRREAELVEP</sequence>
<evidence type="ECO:0000259" key="1">
    <source>
        <dbReference type="Pfam" id="PF05368"/>
    </source>
</evidence>
<feature type="domain" description="NmrA-like" evidence="1">
    <location>
        <begin position="3"/>
        <end position="218"/>
    </location>
</feature>
<proteinExistence type="predicted"/>
<comment type="caution">
    <text evidence="2">The sequence shown here is derived from an EMBL/GenBank/DDBJ whole genome shotgun (WGS) entry which is preliminary data.</text>
</comment>
<dbReference type="Gene3D" id="3.40.50.720">
    <property type="entry name" value="NAD(P)-binding Rossmann-like Domain"/>
    <property type="match status" value="1"/>
</dbReference>
<dbReference type="Pfam" id="PF05368">
    <property type="entry name" value="NmrA"/>
    <property type="match status" value="1"/>
</dbReference>
<dbReference type="InterPro" id="IPR008030">
    <property type="entry name" value="NmrA-like"/>
</dbReference>
<protein>
    <submittedName>
        <fullName evidence="2">NmrA family NAD(P)-binding protein</fullName>
    </submittedName>
</protein>
<dbReference type="InterPro" id="IPR051604">
    <property type="entry name" value="Ergot_Alk_Oxidoreductase"/>
</dbReference>
<gene>
    <name evidence="2" type="ORF">ACFPMF_19625</name>
</gene>
<evidence type="ECO:0000313" key="3">
    <source>
        <dbReference type="Proteomes" id="UP001596106"/>
    </source>
</evidence>